<accession>A0A4Z1HTC9</accession>
<comment type="caution">
    <text evidence="2">The sequence shown here is derived from an EMBL/GenBank/DDBJ whole genome shotgun (WGS) entry which is preliminary data.</text>
</comment>
<evidence type="ECO:0000256" key="1">
    <source>
        <dbReference type="SAM" id="MobiDB-lite"/>
    </source>
</evidence>
<organism evidence="2 3">
    <name type="scientific">Botryotinia convoluta</name>
    <dbReference type="NCBI Taxonomy" id="54673"/>
    <lineage>
        <taxon>Eukaryota</taxon>
        <taxon>Fungi</taxon>
        <taxon>Dikarya</taxon>
        <taxon>Ascomycota</taxon>
        <taxon>Pezizomycotina</taxon>
        <taxon>Leotiomycetes</taxon>
        <taxon>Helotiales</taxon>
        <taxon>Sclerotiniaceae</taxon>
        <taxon>Botryotinia</taxon>
    </lineage>
</organism>
<feature type="region of interest" description="Disordered" evidence="1">
    <location>
        <begin position="30"/>
        <end position="49"/>
    </location>
</feature>
<reference evidence="2 3" key="1">
    <citation type="submission" date="2017-12" db="EMBL/GenBank/DDBJ databases">
        <title>Comparative genomics of Botrytis spp.</title>
        <authorList>
            <person name="Valero-Jimenez C.A."/>
            <person name="Tapia P."/>
            <person name="Veloso J."/>
            <person name="Silva-Moreno E."/>
            <person name="Staats M."/>
            <person name="Valdes J.H."/>
            <person name="Van Kan J.A.L."/>
        </authorList>
    </citation>
    <scope>NUCLEOTIDE SEQUENCE [LARGE SCALE GENOMIC DNA]</scope>
    <source>
        <strain evidence="2 3">MUCL11595</strain>
    </source>
</reference>
<name>A0A4Z1HTC9_9HELO</name>
<evidence type="ECO:0000313" key="3">
    <source>
        <dbReference type="Proteomes" id="UP000297527"/>
    </source>
</evidence>
<dbReference type="EMBL" id="PQXN01000143">
    <property type="protein sequence ID" value="TGO52336.1"/>
    <property type="molecule type" value="Genomic_DNA"/>
</dbReference>
<evidence type="ECO:0000313" key="2">
    <source>
        <dbReference type="EMBL" id="TGO52336.1"/>
    </source>
</evidence>
<proteinExistence type="predicted"/>
<dbReference type="Proteomes" id="UP000297527">
    <property type="component" value="Unassembled WGS sequence"/>
</dbReference>
<feature type="region of interest" description="Disordered" evidence="1">
    <location>
        <begin position="57"/>
        <end position="103"/>
    </location>
</feature>
<dbReference type="OrthoDB" id="3528895at2759"/>
<feature type="compositionally biased region" description="Polar residues" evidence="1">
    <location>
        <begin position="69"/>
        <end position="93"/>
    </location>
</feature>
<gene>
    <name evidence="2" type="ORF">BCON_0143g00180</name>
</gene>
<dbReference type="AlphaFoldDB" id="A0A4Z1HTC9"/>
<protein>
    <submittedName>
        <fullName evidence="2">Uncharacterized protein</fullName>
    </submittedName>
</protein>
<sequence>MLEATSARMSGTHSGKEKVDAIIPTTAAAMSSANTPVSNSSITTESSPMLSDLEHEIPELPVDPGNGPNGLNTKISASDQNTGAKVNNLSPEFSPQPDKETVPGVRVRDLQRIKELDDFIASALAHFPVDEFIKRFTVAKGKLQLFYTYKTQADADQG</sequence>
<keyword evidence="3" id="KW-1185">Reference proteome</keyword>